<feature type="chain" id="PRO_5035884316" description="Secreted protein" evidence="1">
    <location>
        <begin position="16"/>
        <end position="68"/>
    </location>
</feature>
<reference evidence="2" key="1">
    <citation type="submission" date="2020-06" db="EMBL/GenBank/DDBJ databases">
        <title>WGS assembly of Ceratodon purpureus strain R40.</title>
        <authorList>
            <person name="Carey S.B."/>
            <person name="Jenkins J."/>
            <person name="Shu S."/>
            <person name="Lovell J.T."/>
            <person name="Sreedasyam A."/>
            <person name="Maumus F."/>
            <person name="Tiley G.P."/>
            <person name="Fernandez-Pozo N."/>
            <person name="Barry K."/>
            <person name="Chen C."/>
            <person name="Wang M."/>
            <person name="Lipzen A."/>
            <person name="Daum C."/>
            <person name="Saski C.A."/>
            <person name="Payton A.C."/>
            <person name="Mcbreen J.C."/>
            <person name="Conrad R.E."/>
            <person name="Kollar L.M."/>
            <person name="Olsson S."/>
            <person name="Huttunen S."/>
            <person name="Landis J.B."/>
            <person name="Wickett N.J."/>
            <person name="Johnson M.G."/>
            <person name="Rensing S.A."/>
            <person name="Grimwood J."/>
            <person name="Schmutz J."/>
            <person name="Mcdaniel S.F."/>
        </authorList>
    </citation>
    <scope>NUCLEOTIDE SEQUENCE</scope>
    <source>
        <strain evidence="2">R40</strain>
    </source>
</reference>
<protein>
    <recommendedName>
        <fullName evidence="4">Secreted protein</fullName>
    </recommendedName>
</protein>
<keyword evidence="3" id="KW-1185">Reference proteome</keyword>
<accession>A0A8T0J4A6</accession>
<evidence type="ECO:0000256" key="1">
    <source>
        <dbReference type="SAM" id="SignalP"/>
    </source>
</evidence>
<keyword evidence="1" id="KW-0732">Signal</keyword>
<sequence>MGVGLNLLVLGLVLAIGRSSRRAWTAWGCWSQSGRSVPSVWLDSVHDCWRLIRVFACLVQGTSQSPQE</sequence>
<dbReference type="AlphaFoldDB" id="A0A8T0J4A6"/>
<evidence type="ECO:0000313" key="2">
    <source>
        <dbReference type="EMBL" id="KAG0589738.1"/>
    </source>
</evidence>
<name>A0A8T0J4A6_CERPU</name>
<comment type="caution">
    <text evidence="2">The sequence shown here is derived from an EMBL/GenBank/DDBJ whole genome shotgun (WGS) entry which is preliminary data.</text>
</comment>
<dbReference type="EMBL" id="CM026421">
    <property type="protein sequence ID" value="KAG0589738.1"/>
    <property type="molecule type" value="Genomic_DNA"/>
</dbReference>
<feature type="signal peptide" evidence="1">
    <location>
        <begin position="1"/>
        <end position="15"/>
    </location>
</feature>
<evidence type="ECO:0008006" key="4">
    <source>
        <dbReference type="Google" id="ProtNLM"/>
    </source>
</evidence>
<dbReference type="Proteomes" id="UP000822688">
    <property type="component" value="Chromosome 1"/>
</dbReference>
<evidence type="ECO:0000313" key="3">
    <source>
        <dbReference type="Proteomes" id="UP000822688"/>
    </source>
</evidence>
<proteinExistence type="predicted"/>
<organism evidence="2 3">
    <name type="scientific">Ceratodon purpureus</name>
    <name type="common">Fire moss</name>
    <name type="synonym">Dicranum purpureum</name>
    <dbReference type="NCBI Taxonomy" id="3225"/>
    <lineage>
        <taxon>Eukaryota</taxon>
        <taxon>Viridiplantae</taxon>
        <taxon>Streptophyta</taxon>
        <taxon>Embryophyta</taxon>
        <taxon>Bryophyta</taxon>
        <taxon>Bryophytina</taxon>
        <taxon>Bryopsida</taxon>
        <taxon>Dicranidae</taxon>
        <taxon>Pseudoditrichales</taxon>
        <taxon>Ditrichaceae</taxon>
        <taxon>Ceratodon</taxon>
    </lineage>
</organism>
<gene>
    <name evidence="2" type="ORF">KC19_1G043700</name>
</gene>